<dbReference type="InterPro" id="IPR036737">
    <property type="entry name" value="OmpA-like_sf"/>
</dbReference>
<feature type="region of interest" description="Disordered" evidence="2">
    <location>
        <begin position="25"/>
        <end position="55"/>
    </location>
</feature>
<dbReference type="PANTHER" id="PTHR30329">
    <property type="entry name" value="STATOR ELEMENT OF FLAGELLAR MOTOR COMPLEX"/>
    <property type="match status" value="1"/>
</dbReference>
<keyword evidence="1" id="KW-0472">Membrane</keyword>
<sequence>MKTLTISLLSLASFCMIACNQNSNDRSADTDASMTDSIAYSDNPPASRDLSSQPEVDLSQSALTYTETSSQMKLVLPNADVFEDGSAEFKDGYEATLQETLNVINERGFGKVLISGNTGREGDPATNKSLSAERAIKIAQWLKEKGLKDEVNVTTQGVGSQYPMIAYELKDGSPNPEASELNSRTEITFRKSQLASQ</sequence>
<evidence type="ECO:0000256" key="1">
    <source>
        <dbReference type="PROSITE-ProRule" id="PRU00473"/>
    </source>
</evidence>
<feature type="domain" description="OmpA-like" evidence="4">
    <location>
        <begin position="69"/>
        <end position="193"/>
    </location>
</feature>
<keyword evidence="3" id="KW-0732">Signal</keyword>
<feature type="chain" id="PRO_5045100758" evidence="3">
    <location>
        <begin position="19"/>
        <end position="197"/>
    </location>
</feature>
<reference evidence="5 6" key="1">
    <citation type="submission" date="2024-04" db="EMBL/GenBank/DDBJ databases">
        <title>Albibacterium profundi sp. nov., isolated from sediment of the Challenger Deep of Mariana Trench.</title>
        <authorList>
            <person name="Wang Y."/>
        </authorList>
    </citation>
    <scope>NUCLEOTIDE SEQUENCE [LARGE SCALE GENOMIC DNA]</scope>
    <source>
        <strain evidence="5 6">RHL897</strain>
    </source>
</reference>
<feature type="region of interest" description="Disordered" evidence="2">
    <location>
        <begin position="170"/>
        <end position="197"/>
    </location>
</feature>
<dbReference type="Gene3D" id="3.30.1330.60">
    <property type="entry name" value="OmpA-like domain"/>
    <property type="match status" value="1"/>
</dbReference>
<feature type="compositionally biased region" description="Polar residues" evidence="2">
    <location>
        <begin position="25"/>
        <end position="40"/>
    </location>
</feature>
<keyword evidence="6" id="KW-1185">Reference proteome</keyword>
<dbReference type="RefSeq" id="WP_375556565.1">
    <property type="nucleotide sequence ID" value="NZ_JBBVGT010000002.1"/>
</dbReference>
<dbReference type="Pfam" id="PF00691">
    <property type="entry name" value="OmpA"/>
    <property type="match status" value="1"/>
</dbReference>
<dbReference type="PROSITE" id="PS51123">
    <property type="entry name" value="OMPA_2"/>
    <property type="match status" value="1"/>
</dbReference>
<feature type="compositionally biased region" description="Polar residues" evidence="2">
    <location>
        <begin position="180"/>
        <end position="197"/>
    </location>
</feature>
<dbReference type="EMBL" id="JBBVGT010000002">
    <property type="protein sequence ID" value="MFB5945008.1"/>
    <property type="molecule type" value="Genomic_DNA"/>
</dbReference>
<evidence type="ECO:0000259" key="4">
    <source>
        <dbReference type="PROSITE" id="PS51123"/>
    </source>
</evidence>
<dbReference type="SUPFAM" id="SSF103088">
    <property type="entry name" value="OmpA-like"/>
    <property type="match status" value="1"/>
</dbReference>
<organism evidence="5 6">
    <name type="scientific">Albibacterium profundi</name>
    <dbReference type="NCBI Taxonomy" id="3134906"/>
    <lineage>
        <taxon>Bacteria</taxon>
        <taxon>Pseudomonadati</taxon>
        <taxon>Bacteroidota</taxon>
        <taxon>Sphingobacteriia</taxon>
        <taxon>Sphingobacteriales</taxon>
        <taxon>Sphingobacteriaceae</taxon>
        <taxon>Albibacterium</taxon>
    </lineage>
</organism>
<evidence type="ECO:0000256" key="2">
    <source>
        <dbReference type="SAM" id="MobiDB-lite"/>
    </source>
</evidence>
<dbReference type="Proteomes" id="UP001580928">
    <property type="component" value="Unassembled WGS sequence"/>
</dbReference>
<evidence type="ECO:0000313" key="5">
    <source>
        <dbReference type="EMBL" id="MFB5945008.1"/>
    </source>
</evidence>
<dbReference type="PANTHER" id="PTHR30329:SF21">
    <property type="entry name" value="LIPOPROTEIN YIAD-RELATED"/>
    <property type="match status" value="1"/>
</dbReference>
<proteinExistence type="predicted"/>
<accession>A0ABV5CCB8</accession>
<name>A0ABV5CCB8_9SPHI</name>
<dbReference type="InterPro" id="IPR050330">
    <property type="entry name" value="Bact_OuterMem_StrucFunc"/>
</dbReference>
<comment type="caution">
    <text evidence="5">The sequence shown here is derived from an EMBL/GenBank/DDBJ whole genome shotgun (WGS) entry which is preliminary data.</text>
</comment>
<evidence type="ECO:0000256" key="3">
    <source>
        <dbReference type="SAM" id="SignalP"/>
    </source>
</evidence>
<evidence type="ECO:0000313" key="6">
    <source>
        <dbReference type="Proteomes" id="UP001580928"/>
    </source>
</evidence>
<feature type="signal peptide" evidence="3">
    <location>
        <begin position="1"/>
        <end position="18"/>
    </location>
</feature>
<protein>
    <submittedName>
        <fullName evidence="5">OmpA family protein</fullName>
    </submittedName>
</protein>
<dbReference type="InterPro" id="IPR006665">
    <property type="entry name" value="OmpA-like"/>
</dbReference>
<dbReference type="CDD" id="cd07185">
    <property type="entry name" value="OmpA_C-like"/>
    <property type="match status" value="1"/>
</dbReference>
<gene>
    <name evidence="5" type="ORF">WKR92_04105</name>
</gene>